<keyword evidence="12" id="KW-1185">Reference proteome</keyword>
<evidence type="ECO:0000256" key="6">
    <source>
        <dbReference type="ARBA" id="ARBA00023163"/>
    </source>
</evidence>
<feature type="domain" description="Mediator complex subunit Med1" evidence="10">
    <location>
        <begin position="7"/>
        <end position="243"/>
    </location>
</feature>
<keyword evidence="4 9" id="KW-0805">Transcription regulation</keyword>
<name>A0A7R9KJ68_9ACAR</name>
<dbReference type="GO" id="GO:0003712">
    <property type="term" value="F:transcription coregulator activity"/>
    <property type="evidence" value="ECO:0007669"/>
    <property type="project" value="InterPro"/>
</dbReference>
<comment type="similarity">
    <text evidence="2 9">Belongs to the Mediator complex subunit 1 family.</text>
</comment>
<evidence type="ECO:0000259" key="10">
    <source>
        <dbReference type="Pfam" id="PF10744"/>
    </source>
</evidence>
<comment type="function">
    <text evidence="9">Component of the Mediator complex, a coactivator involved in the regulated transcription of nearly all RNA polymerase II-dependent genes. Mediator functions as a bridge to convey information from gene-specific regulatory proteins to the basal RNA polymerase II transcription machinery. Mediator is recruited to promoters by direct interactions with regulatory proteins and serves as a scaffold for the assembly of a functional preinitiation complex with RNA polymerase II and the general transcription factors.</text>
</comment>
<dbReference type="Pfam" id="PF10744">
    <property type="entry name" value="Med1"/>
    <property type="match status" value="1"/>
</dbReference>
<protein>
    <recommendedName>
        <fullName evidence="3 9">Mediator of RNA polymerase II transcription subunit 1</fullName>
    </recommendedName>
    <alternativeName>
        <fullName evidence="8 9">Mediator complex subunit 1</fullName>
    </alternativeName>
</protein>
<sequence length="266" mass="29858">PRQTSPARVECFVHSEMYYVEVLLEAPTGHVLDCKVAHQAEALSCPELTEVLQKGDFVEFTKHLEGLSAIYQINADKKNKTKAYLALHALEIDLSSLAELQNHQINDINNLVHKSPVGILEPRKGGHPMRLTYFVPPYDLIDVASKSCLPLNVEVILEKKLGTSATVCIESSSSHRLQHESLINTLKTPEGKNLPQFSALTNLNSTQLPACFVLRLQTPLVTSIDILRKIRADTSIEFNYELIHKRESLIHLIAKQMLEMHLPNLN</sequence>
<evidence type="ECO:0000256" key="9">
    <source>
        <dbReference type="RuleBase" id="RU364059"/>
    </source>
</evidence>
<dbReference type="OrthoDB" id="2281547at2759"/>
<dbReference type="PANTHER" id="PTHR12881:SF10">
    <property type="entry name" value="MEDIATOR OF RNA POLYMERASE II TRANSCRIPTION SUBUNIT 1"/>
    <property type="match status" value="1"/>
</dbReference>
<dbReference type="EMBL" id="CAJPIZ010001340">
    <property type="protein sequence ID" value="CAG2103314.1"/>
    <property type="molecule type" value="Genomic_DNA"/>
</dbReference>
<proteinExistence type="inferred from homology"/>
<dbReference type="Proteomes" id="UP000759131">
    <property type="component" value="Unassembled WGS sequence"/>
</dbReference>
<organism evidence="11">
    <name type="scientific">Medioppia subpectinata</name>
    <dbReference type="NCBI Taxonomy" id="1979941"/>
    <lineage>
        <taxon>Eukaryota</taxon>
        <taxon>Metazoa</taxon>
        <taxon>Ecdysozoa</taxon>
        <taxon>Arthropoda</taxon>
        <taxon>Chelicerata</taxon>
        <taxon>Arachnida</taxon>
        <taxon>Acari</taxon>
        <taxon>Acariformes</taxon>
        <taxon>Sarcoptiformes</taxon>
        <taxon>Oribatida</taxon>
        <taxon>Brachypylina</taxon>
        <taxon>Oppioidea</taxon>
        <taxon>Oppiidae</taxon>
        <taxon>Medioppia</taxon>
    </lineage>
</organism>
<evidence type="ECO:0000256" key="7">
    <source>
        <dbReference type="ARBA" id="ARBA00023242"/>
    </source>
</evidence>
<evidence type="ECO:0000256" key="2">
    <source>
        <dbReference type="ARBA" id="ARBA00006210"/>
    </source>
</evidence>
<feature type="non-terminal residue" evidence="11">
    <location>
        <position position="1"/>
    </location>
</feature>
<accession>A0A7R9KJ68</accession>
<keyword evidence="5 9" id="KW-0010">Activator</keyword>
<evidence type="ECO:0000256" key="4">
    <source>
        <dbReference type="ARBA" id="ARBA00023015"/>
    </source>
</evidence>
<evidence type="ECO:0000313" key="11">
    <source>
        <dbReference type="EMBL" id="CAD7622884.1"/>
    </source>
</evidence>
<gene>
    <name evidence="11" type="ORF">OSB1V03_LOCUS3347</name>
</gene>
<evidence type="ECO:0000256" key="8">
    <source>
        <dbReference type="ARBA" id="ARBA00031254"/>
    </source>
</evidence>
<dbReference type="AlphaFoldDB" id="A0A7R9KJ68"/>
<reference evidence="11" key="1">
    <citation type="submission" date="2020-11" db="EMBL/GenBank/DDBJ databases">
        <authorList>
            <person name="Tran Van P."/>
        </authorList>
    </citation>
    <scope>NUCLEOTIDE SEQUENCE</scope>
</reference>
<dbReference type="EMBL" id="OC855915">
    <property type="protein sequence ID" value="CAD7622884.1"/>
    <property type="molecule type" value="Genomic_DNA"/>
</dbReference>
<evidence type="ECO:0000256" key="3">
    <source>
        <dbReference type="ARBA" id="ARBA00020612"/>
    </source>
</evidence>
<dbReference type="GO" id="GO:0016592">
    <property type="term" value="C:mediator complex"/>
    <property type="evidence" value="ECO:0007669"/>
    <property type="project" value="InterPro"/>
</dbReference>
<comment type="subcellular location">
    <subcellularLocation>
        <location evidence="1 9">Nucleus</location>
    </subcellularLocation>
</comment>
<dbReference type="InterPro" id="IPR019680">
    <property type="entry name" value="Mediator_Med1"/>
</dbReference>
<dbReference type="PANTHER" id="PTHR12881">
    <property type="entry name" value="MEDIATOR OF RNA POLYMERASE II TRANSCRIPTION SUBUNIT 1"/>
    <property type="match status" value="1"/>
</dbReference>
<keyword evidence="6 9" id="KW-0804">Transcription</keyword>
<evidence type="ECO:0000256" key="5">
    <source>
        <dbReference type="ARBA" id="ARBA00023159"/>
    </source>
</evidence>
<evidence type="ECO:0000256" key="1">
    <source>
        <dbReference type="ARBA" id="ARBA00004123"/>
    </source>
</evidence>
<evidence type="ECO:0000313" key="12">
    <source>
        <dbReference type="Proteomes" id="UP000759131"/>
    </source>
</evidence>
<dbReference type="GO" id="GO:0045944">
    <property type="term" value="P:positive regulation of transcription by RNA polymerase II"/>
    <property type="evidence" value="ECO:0007669"/>
    <property type="project" value="UniProtKB-ARBA"/>
</dbReference>
<keyword evidence="7 9" id="KW-0539">Nucleus</keyword>
<dbReference type="InterPro" id="IPR051999">
    <property type="entry name" value="Mediator_complex_subunit_1"/>
</dbReference>